<dbReference type="Proteomes" id="UP000257109">
    <property type="component" value="Unassembled WGS sequence"/>
</dbReference>
<accession>A0A371EKH0</accession>
<feature type="region of interest" description="Disordered" evidence="1">
    <location>
        <begin position="1"/>
        <end position="22"/>
    </location>
</feature>
<feature type="compositionally biased region" description="Basic and acidic residues" evidence="1">
    <location>
        <begin position="1"/>
        <end position="20"/>
    </location>
</feature>
<feature type="compositionally biased region" description="Polar residues" evidence="1">
    <location>
        <begin position="38"/>
        <end position="58"/>
    </location>
</feature>
<evidence type="ECO:0000313" key="3">
    <source>
        <dbReference type="Proteomes" id="UP000257109"/>
    </source>
</evidence>
<keyword evidence="3" id="KW-1185">Reference proteome</keyword>
<comment type="caution">
    <text evidence="2">The sequence shown here is derived from an EMBL/GenBank/DDBJ whole genome shotgun (WGS) entry which is preliminary data.</text>
</comment>
<sequence>MSNDHEKPQSLATEKEKEKGYPTYWYHPKGSAITQSKLNAAQPQSPHYANLQDPQLPSKNHLLSRVPSPQFPATAPPSLCPRPIWSIFLLLLPKFN</sequence>
<organism evidence="2 3">
    <name type="scientific">Mucuna pruriens</name>
    <name type="common">Velvet bean</name>
    <name type="synonym">Dolichos pruriens</name>
    <dbReference type="NCBI Taxonomy" id="157652"/>
    <lineage>
        <taxon>Eukaryota</taxon>
        <taxon>Viridiplantae</taxon>
        <taxon>Streptophyta</taxon>
        <taxon>Embryophyta</taxon>
        <taxon>Tracheophyta</taxon>
        <taxon>Spermatophyta</taxon>
        <taxon>Magnoliopsida</taxon>
        <taxon>eudicotyledons</taxon>
        <taxon>Gunneridae</taxon>
        <taxon>Pentapetalae</taxon>
        <taxon>rosids</taxon>
        <taxon>fabids</taxon>
        <taxon>Fabales</taxon>
        <taxon>Fabaceae</taxon>
        <taxon>Papilionoideae</taxon>
        <taxon>50 kb inversion clade</taxon>
        <taxon>NPAAA clade</taxon>
        <taxon>indigoferoid/millettioid clade</taxon>
        <taxon>Phaseoleae</taxon>
        <taxon>Mucuna</taxon>
    </lineage>
</organism>
<feature type="region of interest" description="Disordered" evidence="1">
    <location>
        <begin position="38"/>
        <end position="74"/>
    </location>
</feature>
<reference evidence="2" key="1">
    <citation type="submission" date="2018-05" db="EMBL/GenBank/DDBJ databases">
        <title>Draft genome of Mucuna pruriens seed.</title>
        <authorList>
            <person name="Nnadi N.E."/>
            <person name="Vos R."/>
            <person name="Hasami M.H."/>
            <person name="Devisetty U.K."/>
            <person name="Aguiy J.C."/>
        </authorList>
    </citation>
    <scope>NUCLEOTIDE SEQUENCE [LARGE SCALE GENOMIC DNA]</scope>
    <source>
        <strain evidence="2">JCA_2017</strain>
    </source>
</reference>
<protein>
    <submittedName>
        <fullName evidence="2">Uncharacterized protein</fullName>
    </submittedName>
</protein>
<dbReference type="EMBL" id="QJKJ01013388">
    <property type="protein sequence ID" value="RDX66550.1"/>
    <property type="molecule type" value="Genomic_DNA"/>
</dbReference>
<dbReference type="OrthoDB" id="10429124at2759"/>
<evidence type="ECO:0000256" key="1">
    <source>
        <dbReference type="SAM" id="MobiDB-lite"/>
    </source>
</evidence>
<evidence type="ECO:0000313" key="2">
    <source>
        <dbReference type="EMBL" id="RDX66550.1"/>
    </source>
</evidence>
<name>A0A371EKH0_MUCPR</name>
<dbReference type="AlphaFoldDB" id="A0A371EKH0"/>
<feature type="non-terminal residue" evidence="2">
    <location>
        <position position="1"/>
    </location>
</feature>
<proteinExistence type="predicted"/>
<gene>
    <name evidence="2" type="ORF">CR513_54663</name>
</gene>